<organism evidence="1 2">
    <name type="scientific">Parasponia andersonii</name>
    <name type="common">Sponia andersonii</name>
    <dbReference type="NCBI Taxonomy" id="3476"/>
    <lineage>
        <taxon>Eukaryota</taxon>
        <taxon>Viridiplantae</taxon>
        <taxon>Streptophyta</taxon>
        <taxon>Embryophyta</taxon>
        <taxon>Tracheophyta</taxon>
        <taxon>Spermatophyta</taxon>
        <taxon>Magnoliopsida</taxon>
        <taxon>eudicotyledons</taxon>
        <taxon>Gunneridae</taxon>
        <taxon>Pentapetalae</taxon>
        <taxon>rosids</taxon>
        <taxon>fabids</taxon>
        <taxon>Rosales</taxon>
        <taxon>Cannabaceae</taxon>
        <taxon>Parasponia</taxon>
    </lineage>
</organism>
<evidence type="ECO:0000313" key="1">
    <source>
        <dbReference type="EMBL" id="PON36606.1"/>
    </source>
</evidence>
<proteinExistence type="predicted"/>
<sequence>MVVTSLVSCGRSISMVSIEIFHAPHSPKPTLSYDNVTISYTYKIQVFDRPKASQTSFIWGNFVK</sequence>
<name>A0A2P5AJ81_PARAD</name>
<gene>
    <name evidence="1" type="ORF">PanWU01x14_326750</name>
</gene>
<dbReference type="AlphaFoldDB" id="A0A2P5AJ81"/>
<dbReference type="Proteomes" id="UP000237105">
    <property type="component" value="Unassembled WGS sequence"/>
</dbReference>
<comment type="caution">
    <text evidence="1">The sequence shown here is derived from an EMBL/GenBank/DDBJ whole genome shotgun (WGS) entry which is preliminary data.</text>
</comment>
<keyword evidence="2" id="KW-1185">Reference proteome</keyword>
<reference evidence="2" key="1">
    <citation type="submission" date="2016-06" db="EMBL/GenBank/DDBJ databases">
        <title>Parallel loss of symbiosis genes in relatives of nitrogen-fixing non-legume Parasponia.</title>
        <authorList>
            <person name="Van Velzen R."/>
            <person name="Holmer R."/>
            <person name="Bu F."/>
            <person name="Rutten L."/>
            <person name="Van Zeijl A."/>
            <person name="Liu W."/>
            <person name="Santuari L."/>
            <person name="Cao Q."/>
            <person name="Sharma T."/>
            <person name="Shen D."/>
            <person name="Roswanjaya Y."/>
            <person name="Wardhani T."/>
            <person name="Kalhor M.S."/>
            <person name="Jansen J."/>
            <person name="Van den Hoogen J."/>
            <person name="Gungor B."/>
            <person name="Hartog M."/>
            <person name="Hontelez J."/>
            <person name="Verver J."/>
            <person name="Yang W.-C."/>
            <person name="Schijlen E."/>
            <person name="Repin R."/>
            <person name="Schilthuizen M."/>
            <person name="Schranz E."/>
            <person name="Heidstra R."/>
            <person name="Miyata K."/>
            <person name="Fedorova E."/>
            <person name="Kohlen W."/>
            <person name="Bisseling T."/>
            <person name="Smit S."/>
            <person name="Geurts R."/>
        </authorList>
    </citation>
    <scope>NUCLEOTIDE SEQUENCE [LARGE SCALE GENOMIC DNA]</scope>
    <source>
        <strain evidence="2">cv. WU1-14</strain>
    </source>
</reference>
<dbReference type="EMBL" id="JXTB01000561">
    <property type="protein sequence ID" value="PON36606.1"/>
    <property type="molecule type" value="Genomic_DNA"/>
</dbReference>
<evidence type="ECO:0000313" key="2">
    <source>
        <dbReference type="Proteomes" id="UP000237105"/>
    </source>
</evidence>
<accession>A0A2P5AJ81</accession>
<protein>
    <submittedName>
        <fullName evidence="1">Uncharacterized protein</fullName>
    </submittedName>
</protein>